<name>A0A0L0KNT9_9ACTN</name>
<dbReference type="Proteomes" id="UP000037151">
    <property type="component" value="Unassembled WGS sequence"/>
</dbReference>
<dbReference type="PANTHER" id="PTHR43441:SF10">
    <property type="entry name" value="ACETYLTRANSFERASE"/>
    <property type="match status" value="1"/>
</dbReference>
<dbReference type="InterPro" id="IPR051908">
    <property type="entry name" value="Ribosomal_N-acetyltransferase"/>
</dbReference>
<feature type="domain" description="N-acetyltransferase" evidence="1">
    <location>
        <begin position="11"/>
        <end position="176"/>
    </location>
</feature>
<dbReference type="InterPro" id="IPR000182">
    <property type="entry name" value="GNAT_dom"/>
</dbReference>
<proteinExistence type="predicted"/>
<dbReference type="SUPFAM" id="SSF55729">
    <property type="entry name" value="Acyl-CoA N-acyltransferases (Nat)"/>
    <property type="match status" value="1"/>
</dbReference>
<accession>A0A0L0KNT9</accession>
<evidence type="ECO:0000259" key="1">
    <source>
        <dbReference type="PROSITE" id="PS51186"/>
    </source>
</evidence>
<sequence length="186" mass="20737">MYGVSLGDDGAELRPLETWHAEELLAHFDRGRDHIGQFIGFGSRETDADSTRALLKRYADKRTEDSGSLHGIWYDGTLVGGVLFRTFDAATGVCEVGCWLEPAGVGKGLVTRAMHVLIDWAVDVRGMHRVEWHAASGNTASLNVARRLGMKQDGVLRGSHLHKGERHDIEIWSLLATEWRPAHRER</sequence>
<dbReference type="AlphaFoldDB" id="A0A0L0KNT9"/>
<gene>
    <name evidence="2" type="ORF">IQ63_02950</name>
</gene>
<dbReference type="EMBL" id="JPPY01000022">
    <property type="protein sequence ID" value="KND39536.1"/>
    <property type="molecule type" value="Genomic_DNA"/>
</dbReference>
<keyword evidence="2" id="KW-0808">Transferase</keyword>
<reference evidence="3" key="1">
    <citation type="submission" date="2014-07" db="EMBL/GenBank/DDBJ databases">
        <title>Genome sequencing of plant-pathogenic Streptomyces species.</title>
        <authorList>
            <person name="Harrison J."/>
            <person name="Sapp M."/>
            <person name="Thwaites R."/>
            <person name="Studholme D.J."/>
        </authorList>
    </citation>
    <scope>NUCLEOTIDE SEQUENCE [LARGE SCALE GENOMIC DNA]</scope>
    <source>
        <strain evidence="3">NCPPB 4445</strain>
    </source>
</reference>
<comment type="caution">
    <text evidence="2">The sequence shown here is derived from an EMBL/GenBank/DDBJ whole genome shotgun (WGS) entry which is preliminary data.</text>
</comment>
<dbReference type="PROSITE" id="PS51186">
    <property type="entry name" value="GNAT"/>
    <property type="match status" value="1"/>
</dbReference>
<dbReference type="Pfam" id="PF13302">
    <property type="entry name" value="Acetyltransf_3"/>
    <property type="match status" value="1"/>
</dbReference>
<evidence type="ECO:0000313" key="3">
    <source>
        <dbReference type="Proteomes" id="UP000037151"/>
    </source>
</evidence>
<protein>
    <submittedName>
        <fullName evidence="2">GCN5 family acetyltransferase</fullName>
    </submittedName>
</protein>
<dbReference type="InterPro" id="IPR016181">
    <property type="entry name" value="Acyl_CoA_acyltransferase"/>
</dbReference>
<dbReference type="GO" id="GO:0005737">
    <property type="term" value="C:cytoplasm"/>
    <property type="evidence" value="ECO:0007669"/>
    <property type="project" value="TreeGrafter"/>
</dbReference>
<dbReference type="GO" id="GO:1990189">
    <property type="term" value="F:protein N-terminal-serine acetyltransferase activity"/>
    <property type="evidence" value="ECO:0007669"/>
    <property type="project" value="TreeGrafter"/>
</dbReference>
<dbReference type="OrthoDB" id="5191051at2"/>
<dbReference type="PANTHER" id="PTHR43441">
    <property type="entry name" value="RIBOSOMAL-PROTEIN-SERINE ACETYLTRANSFERASE"/>
    <property type="match status" value="1"/>
</dbReference>
<dbReference type="Gene3D" id="3.40.630.30">
    <property type="match status" value="1"/>
</dbReference>
<dbReference type="FunFam" id="3.40.630.30:FF:000182">
    <property type="entry name" value="Putative acetyltransferase"/>
    <property type="match status" value="1"/>
</dbReference>
<evidence type="ECO:0000313" key="2">
    <source>
        <dbReference type="EMBL" id="KND39536.1"/>
    </source>
</evidence>
<dbReference type="PATRIC" id="fig|42234.21.peg.611"/>
<dbReference type="GO" id="GO:0008999">
    <property type="term" value="F:protein-N-terminal-alanine acetyltransferase activity"/>
    <property type="evidence" value="ECO:0007669"/>
    <property type="project" value="TreeGrafter"/>
</dbReference>
<organism evidence="2 3">
    <name type="scientific">Streptomyces acidiscabies</name>
    <dbReference type="NCBI Taxonomy" id="42234"/>
    <lineage>
        <taxon>Bacteria</taxon>
        <taxon>Bacillati</taxon>
        <taxon>Actinomycetota</taxon>
        <taxon>Actinomycetes</taxon>
        <taxon>Kitasatosporales</taxon>
        <taxon>Streptomycetaceae</taxon>
        <taxon>Streptomyces</taxon>
    </lineage>
</organism>
<dbReference type="RefSeq" id="WP_050369249.1">
    <property type="nucleotide sequence ID" value="NZ_KQ257800.1"/>
</dbReference>